<dbReference type="Pfam" id="PF04827">
    <property type="entry name" value="Plant_tran"/>
    <property type="match status" value="2"/>
</dbReference>
<evidence type="ECO:0000313" key="2">
    <source>
        <dbReference type="RefSeq" id="XP_019087605.1"/>
    </source>
</evidence>
<gene>
    <name evidence="2" type="primary">LOC104728724</name>
</gene>
<reference evidence="2" key="2">
    <citation type="submission" date="2025-08" db="UniProtKB">
        <authorList>
            <consortium name="RefSeq"/>
        </authorList>
    </citation>
    <scope>IDENTIFICATION</scope>
    <source>
        <tissue evidence="2">Leaf</tissue>
    </source>
</reference>
<evidence type="ECO:0000313" key="1">
    <source>
        <dbReference type="Proteomes" id="UP000694864"/>
    </source>
</evidence>
<dbReference type="InterPro" id="IPR006912">
    <property type="entry name" value="Harbinger_derived_prot"/>
</dbReference>
<reference evidence="1" key="1">
    <citation type="journal article" date="2014" name="Nat. Commun.">
        <title>The emerging biofuel crop Camelina sativa retains a highly undifferentiated hexaploid genome structure.</title>
        <authorList>
            <person name="Kagale S."/>
            <person name="Koh C."/>
            <person name="Nixon J."/>
            <person name="Bollina V."/>
            <person name="Clarke W.E."/>
            <person name="Tuteja R."/>
            <person name="Spillane C."/>
            <person name="Robinson S.J."/>
            <person name="Links M.G."/>
            <person name="Clarke C."/>
            <person name="Higgins E.E."/>
            <person name="Huebert T."/>
            <person name="Sharpe A.G."/>
            <person name="Parkin I.A."/>
        </authorList>
    </citation>
    <scope>NUCLEOTIDE SEQUENCE [LARGE SCALE GENOMIC DNA]</scope>
    <source>
        <strain evidence="1">cv. DH55</strain>
    </source>
</reference>
<dbReference type="RefSeq" id="XP_019087605.1">
    <property type="nucleotide sequence ID" value="XM_019232060.1"/>
</dbReference>
<sequence>MSNWSSDHEVDQMVEEEVDSIVEGIQYNYTKEEEPPAPIFRRVHINRDREEGHTRLRNDYFGENPTYTPAMFRRRFRMNKPLFECIVSTIENGVPYFRQRRDATGRLGLSALQKCSAAIRMMAYRCLADAVDEYLRLVETTAHKCLENFVDGDIHLFGDVYLRRPTAEDLQRLLNIGEQRGFPGMVGSIDCMHWEWKNCPTAWKGQYSRGSGKPTIVLEAVASQELWIWHAFFGPLEGRAPRVSYVVNRHQYEMAYYFTDGIYPKWTTFIQSITLPRGRKAKLFAQCQEACRKYVERAFGVLQARFAIVKNPTLFGIKEK</sequence>
<proteinExistence type="predicted"/>
<keyword evidence="1" id="KW-1185">Reference proteome</keyword>
<dbReference type="Proteomes" id="UP000694864">
    <property type="component" value="Chromosome 11"/>
</dbReference>
<dbReference type="PANTHER" id="PTHR47150:SF5">
    <property type="entry name" value="OS07G0546750 PROTEIN"/>
    <property type="match status" value="1"/>
</dbReference>
<dbReference type="GeneID" id="104728724"/>
<protein>
    <submittedName>
        <fullName evidence="2">Uncharacterized protein LOC104728724</fullName>
    </submittedName>
</protein>
<name>A0ABM1QLG7_CAMSA</name>
<dbReference type="PANTHER" id="PTHR47150">
    <property type="entry name" value="OS12G0169200 PROTEIN"/>
    <property type="match status" value="1"/>
</dbReference>
<accession>A0ABM1QLG7</accession>
<organism evidence="1 2">
    <name type="scientific">Camelina sativa</name>
    <name type="common">False flax</name>
    <name type="synonym">Myagrum sativum</name>
    <dbReference type="NCBI Taxonomy" id="90675"/>
    <lineage>
        <taxon>Eukaryota</taxon>
        <taxon>Viridiplantae</taxon>
        <taxon>Streptophyta</taxon>
        <taxon>Embryophyta</taxon>
        <taxon>Tracheophyta</taxon>
        <taxon>Spermatophyta</taxon>
        <taxon>Magnoliopsida</taxon>
        <taxon>eudicotyledons</taxon>
        <taxon>Gunneridae</taxon>
        <taxon>Pentapetalae</taxon>
        <taxon>rosids</taxon>
        <taxon>malvids</taxon>
        <taxon>Brassicales</taxon>
        <taxon>Brassicaceae</taxon>
        <taxon>Camelineae</taxon>
        <taxon>Camelina</taxon>
    </lineage>
</organism>